<proteinExistence type="predicted"/>
<dbReference type="EMBL" id="LR031570">
    <property type="protein sequence ID" value="VDC70341.1"/>
    <property type="molecule type" value="Genomic_DNA"/>
</dbReference>
<sequence>MGTKNTRYKTNNNCAEINSRQHHMHVFFFLRTSA</sequence>
<organism evidence="1">
    <name type="scientific">Brassica campestris</name>
    <name type="common">Field mustard</name>
    <dbReference type="NCBI Taxonomy" id="3711"/>
    <lineage>
        <taxon>Eukaryota</taxon>
        <taxon>Viridiplantae</taxon>
        <taxon>Streptophyta</taxon>
        <taxon>Embryophyta</taxon>
        <taxon>Tracheophyta</taxon>
        <taxon>Spermatophyta</taxon>
        <taxon>Magnoliopsida</taxon>
        <taxon>eudicotyledons</taxon>
        <taxon>Gunneridae</taxon>
        <taxon>Pentapetalae</taxon>
        <taxon>rosids</taxon>
        <taxon>malvids</taxon>
        <taxon>Brassicales</taxon>
        <taxon>Brassicaceae</taxon>
        <taxon>Brassiceae</taxon>
        <taxon>Brassica</taxon>
    </lineage>
</organism>
<name>A0A3P5ZC50_BRACM</name>
<gene>
    <name evidence="1" type="ORF">BRAA05T20055Z</name>
</gene>
<dbReference type="AlphaFoldDB" id="A0A3P5ZC50"/>
<evidence type="ECO:0000313" key="1">
    <source>
        <dbReference type="EMBL" id="VDC70341.1"/>
    </source>
</evidence>
<reference evidence="1" key="1">
    <citation type="submission" date="2018-11" db="EMBL/GenBank/DDBJ databases">
        <authorList>
            <consortium name="Genoscope - CEA"/>
            <person name="William W."/>
        </authorList>
    </citation>
    <scope>NUCLEOTIDE SEQUENCE</scope>
</reference>
<accession>A0A3P5ZC50</accession>
<protein>
    <submittedName>
        <fullName evidence="1">Uncharacterized protein</fullName>
    </submittedName>
</protein>